<keyword evidence="3" id="KW-1185">Reference proteome</keyword>
<feature type="compositionally biased region" description="Low complexity" evidence="1">
    <location>
        <begin position="23"/>
        <end position="34"/>
    </location>
</feature>
<gene>
    <name evidence="2" type="ORF">HUT08_23350</name>
</gene>
<dbReference type="RefSeq" id="WP_176163686.1">
    <property type="nucleotide sequence ID" value="NZ_CP054929.1"/>
</dbReference>
<sequence length="160" mass="16759">MSENTGTTGGSNSIPEALARAQAEPSGTEAGTAAGAPAAREAYAFACLHCGHGWEQAYDIEHHVDALGQAYVSYHAGGERVPSPLTQPTCLNCGAHVLRIMRSGQVTSASRAMSFGRAQRRRTAEAGKTGTRASAPATSPAGAADAHHWHLADLWPFHRK</sequence>
<accession>A0A7H8NBU8</accession>
<evidence type="ECO:0000256" key="1">
    <source>
        <dbReference type="SAM" id="MobiDB-lite"/>
    </source>
</evidence>
<reference evidence="2 3" key="1">
    <citation type="submission" date="2020-06" db="EMBL/GenBank/DDBJ databases">
        <title>Genome mining for natural products.</title>
        <authorList>
            <person name="Zhang B."/>
            <person name="Shi J."/>
            <person name="Ge H."/>
        </authorList>
    </citation>
    <scope>NUCLEOTIDE SEQUENCE [LARGE SCALE GENOMIC DNA]</scope>
    <source>
        <strain evidence="2 3">NA00687</strain>
    </source>
</reference>
<dbReference type="EMBL" id="CP054929">
    <property type="protein sequence ID" value="QKW51979.1"/>
    <property type="molecule type" value="Genomic_DNA"/>
</dbReference>
<feature type="compositionally biased region" description="Low complexity" evidence="1">
    <location>
        <begin position="130"/>
        <end position="144"/>
    </location>
</feature>
<proteinExistence type="predicted"/>
<organism evidence="2 3">
    <name type="scientific">Streptomyces buecherae</name>
    <dbReference type="NCBI Taxonomy" id="2763006"/>
    <lineage>
        <taxon>Bacteria</taxon>
        <taxon>Bacillati</taxon>
        <taxon>Actinomycetota</taxon>
        <taxon>Actinomycetes</taxon>
        <taxon>Kitasatosporales</taxon>
        <taxon>Streptomycetaceae</taxon>
        <taxon>Streptomyces</taxon>
    </lineage>
</organism>
<evidence type="ECO:0000313" key="2">
    <source>
        <dbReference type="EMBL" id="QKW51979.1"/>
    </source>
</evidence>
<name>A0A7H8NBU8_9ACTN</name>
<evidence type="ECO:0000313" key="3">
    <source>
        <dbReference type="Proteomes" id="UP000509303"/>
    </source>
</evidence>
<feature type="region of interest" description="Disordered" evidence="1">
    <location>
        <begin position="111"/>
        <end position="145"/>
    </location>
</feature>
<dbReference type="AlphaFoldDB" id="A0A7H8NBU8"/>
<dbReference type="Proteomes" id="UP000509303">
    <property type="component" value="Chromosome"/>
</dbReference>
<evidence type="ECO:0008006" key="4">
    <source>
        <dbReference type="Google" id="ProtNLM"/>
    </source>
</evidence>
<feature type="region of interest" description="Disordered" evidence="1">
    <location>
        <begin position="1"/>
        <end position="34"/>
    </location>
</feature>
<protein>
    <recommendedName>
        <fullName evidence="4">C2H2-type domain-containing protein</fullName>
    </recommendedName>
</protein>
<feature type="compositionally biased region" description="Polar residues" evidence="1">
    <location>
        <begin position="1"/>
        <end position="14"/>
    </location>
</feature>